<name>A0A9D9IRM8_9BACT</name>
<reference evidence="3" key="2">
    <citation type="journal article" date="2021" name="PeerJ">
        <title>Extensive microbial diversity within the chicken gut microbiome revealed by metagenomics and culture.</title>
        <authorList>
            <person name="Gilroy R."/>
            <person name="Ravi A."/>
            <person name="Getino M."/>
            <person name="Pursley I."/>
            <person name="Horton D.L."/>
            <person name="Alikhan N.F."/>
            <person name="Baker D."/>
            <person name="Gharbi K."/>
            <person name="Hall N."/>
            <person name="Watson M."/>
            <person name="Adriaenssens E.M."/>
            <person name="Foster-Nyarko E."/>
            <person name="Jarju S."/>
            <person name="Secka A."/>
            <person name="Antonio M."/>
            <person name="Oren A."/>
            <person name="Chaudhuri R.R."/>
            <person name="La Ragione R."/>
            <person name="Hildebrand F."/>
            <person name="Pallen M.J."/>
        </authorList>
    </citation>
    <scope>NUCLEOTIDE SEQUENCE</scope>
    <source>
        <strain evidence="3">6919</strain>
    </source>
</reference>
<protein>
    <submittedName>
        <fullName evidence="3">DUF4886 domain-containing protein</fullName>
    </submittedName>
</protein>
<reference evidence="3" key="1">
    <citation type="submission" date="2020-10" db="EMBL/GenBank/DDBJ databases">
        <authorList>
            <person name="Gilroy R."/>
        </authorList>
    </citation>
    <scope>NUCLEOTIDE SEQUENCE</scope>
    <source>
        <strain evidence="3">6919</strain>
    </source>
</reference>
<dbReference type="Gene3D" id="3.40.50.1110">
    <property type="entry name" value="SGNH hydrolase"/>
    <property type="match status" value="1"/>
</dbReference>
<sequence>MKTNKLKTIFITLLIAAVMPIAAICADKPLPPKSKPADNIIRVLAIGNSFSEDAVEQYLYELAAADSIKVIIGNLYYPGCSLERHANNVNNDIPDYRYRKIVDGNTEQRDSTTIKYALADESWDYVSVQQASHFSGLPETYEPYLKELVDYVRQGIRKDTKLMFHFTWAYSNDSDHDGFKSYGNNQIKMYESIVNAVKQADNEMDFDIIIPCGTAIQNGRTSSLGDTFNRDGYHLQLTYGRYTAACTWFEAVFGESVVGNSYAPEGVTPLQKQIAQEAAHAAVINPFEITKIKK</sequence>
<proteinExistence type="predicted"/>
<dbReference type="InterPro" id="IPR032616">
    <property type="entry name" value="DUF4886"/>
</dbReference>
<evidence type="ECO:0000256" key="1">
    <source>
        <dbReference type="SAM" id="SignalP"/>
    </source>
</evidence>
<evidence type="ECO:0000259" key="2">
    <source>
        <dbReference type="Pfam" id="PF16227"/>
    </source>
</evidence>
<dbReference type="Pfam" id="PF16227">
    <property type="entry name" value="DUF4886"/>
    <property type="match status" value="1"/>
</dbReference>
<comment type="caution">
    <text evidence="3">The sequence shown here is derived from an EMBL/GenBank/DDBJ whole genome shotgun (WGS) entry which is preliminary data.</text>
</comment>
<dbReference type="AlphaFoldDB" id="A0A9D9IRM8"/>
<keyword evidence="1" id="KW-0732">Signal</keyword>
<dbReference type="EMBL" id="JADIMC010000097">
    <property type="protein sequence ID" value="MBO8477006.1"/>
    <property type="molecule type" value="Genomic_DNA"/>
</dbReference>
<feature type="signal peptide" evidence="1">
    <location>
        <begin position="1"/>
        <end position="22"/>
    </location>
</feature>
<accession>A0A9D9IRM8</accession>
<evidence type="ECO:0000313" key="3">
    <source>
        <dbReference type="EMBL" id="MBO8477006.1"/>
    </source>
</evidence>
<dbReference type="InterPro" id="IPR036514">
    <property type="entry name" value="SGNH_hydro_sf"/>
</dbReference>
<gene>
    <name evidence="3" type="ORF">IAB88_08440</name>
</gene>
<organism evidence="3 4">
    <name type="scientific">Candidatus Limisoma faecipullorum</name>
    <dbReference type="NCBI Taxonomy" id="2840854"/>
    <lineage>
        <taxon>Bacteria</taxon>
        <taxon>Pseudomonadati</taxon>
        <taxon>Bacteroidota</taxon>
        <taxon>Bacteroidia</taxon>
        <taxon>Bacteroidales</taxon>
        <taxon>Candidatus Limisoma</taxon>
    </lineage>
</organism>
<dbReference type="GO" id="GO:0016788">
    <property type="term" value="F:hydrolase activity, acting on ester bonds"/>
    <property type="evidence" value="ECO:0007669"/>
    <property type="project" value="UniProtKB-ARBA"/>
</dbReference>
<feature type="domain" description="DUF4886" evidence="2">
    <location>
        <begin position="42"/>
        <end position="282"/>
    </location>
</feature>
<evidence type="ECO:0000313" key="4">
    <source>
        <dbReference type="Proteomes" id="UP000823598"/>
    </source>
</evidence>
<feature type="chain" id="PRO_5038964095" evidence="1">
    <location>
        <begin position="23"/>
        <end position="294"/>
    </location>
</feature>
<dbReference type="Proteomes" id="UP000823598">
    <property type="component" value="Unassembled WGS sequence"/>
</dbReference>